<evidence type="ECO:0000256" key="3">
    <source>
        <dbReference type="ARBA" id="ARBA00007806"/>
    </source>
</evidence>
<name>A0A553P5Z4_TIGCA</name>
<dbReference type="CDD" id="cd14752">
    <property type="entry name" value="GH31_N"/>
    <property type="match status" value="1"/>
</dbReference>
<organism evidence="16 17">
    <name type="scientific">Tigriopus californicus</name>
    <name type="common">Marine copepod</name>
    <dbReference type="NCBI Taxonomy" id="6832"/>
    <lineage>
        <taxon>Eukaryota</taxon>
        <taxon>Metazoa</taxon>
        <taxon>Ecdysozoa</taxon>
        <taxon>Arthropoda</taxon>
        <taxon>Crustacea</taxon>
        <taxon>Multicrustacea</taxon>
        <taxon>Hexanauplia</taxon>
        <taxon>Copepoda</taxon>
        <taxon>Harpacticoida</taxon>
        <taxon>Harpacticidae</taxon>
        <taxon>Tigriopus</taxon>
    </lineage>
</organism>
<dbReference type="FunFam" id="3.20.20.80:FF:000046">
    <property type="entry name" value="Glucosidase alpha, neutral C"/>
    <property type="match status" value="1"/>
</dbReference>
<dbReference type="OrthoDB" id="3237269at2759"/>
<keyword evidence="5 10" id="KW-0378">Hydrolase</keyword>
<dbReference type="STRING" id="6832.A0A553P5Z4"/>
<evidence type="ECO:0000256" key="10">
    <source>
        <dbReference type="RuleBase" id="RU361185"/>
    </source>
</evidence>
<dbReference type="GO" id="GO:0030246">
    <property type="term" value="F:carbohydrate binding"/>
    <property type="evidence" value="ECO:0007669"/>
    <property type="project" value="InterPro"/>
</dbReference>
<dbReference type="FunFam" id="3.20.20.80:FF:000039">
    <property type="entry name" value="Glucosidase, alpha neutral C"/>
    <property type="match status" value="1"/>
</dbReference>
<dbReference type="InterPro" id="IPR011013">
    <property type="entry name" value="Gal_mutarotase_sf_dom"/>
</dbReference>
<dbReference type="Gene3D" id="2.60.40.1760">
    <property type="entry name" value="glycosyl hydrolase (family 31)"/>
    <property type="match status" value="1"/>
</dbReference>
<feature type="signal peptide" evidence="12">
    <location>
        <begin position="1"/>
        <end position="25"/>
    </location>
</feature>
<dbReference type="Pfam" id="PF21365">
    <property type="entry name" value="Glyco_hydro_31_3rd"/>
    <property type="match status" value="1"/>
</dbReference>
<feature type="chain" id="PRO_5022180273" description="Glucosidase II subunit alpha" evidence="12">
    <location>
        <begin position="26"/>
        <end position="911"/>
    </location>
</feature>
<comment type="caution">
    <text evidence="16">The sequence shown here is derived from an EMBL/GenBank/DDBJ whole genome shotgun (WGS) entry which is preliminary data.</text>
</comment>
<dbReference type="GO" id="GO:0006491">
    <property type="term" value="P:N-glycan processing"/>
    <property type="evidence" value="ECO:0007669"/>
    <property type="project" value="TreeGrafter"/>
</dbReference>
<feature type="domain" description="Glycosyl hydrolase family 31 C-terminal" evidence="15">
    <location>
        <begin position="689"/>
        <end position="776"/>
    </location>
</feature>
<evidence type="ECO:0000259" key="13">
    <source>
        <dbReference type="Pfam" id="PF01055"/>
    </source>
</evidence>
<dbReference type="CDD" id="cd06603">
    <property type="entry name" value="GH31_GANC_GANAB_alpha"/>
    <property type="match status" value="1"/>
</dbReference>
<evidence type="ECO:0000256" key="2">
    <source>
        <dbReference type="ARBA" id="ARBA00004833"/>
    </source>
</evidence>
<evidence type="ECO:0000313" key="17">
    <source>
        <dbReference type="Proteomes" id="UP000318571"/>
    </source>
</evidence>
<protein>
    <recommendedName>
        <fullName evidence="9">Glucosidase II subunit alpha</fullName>
    </recommendedName>
</protein>
<dbReference type="Gene3D" id="3.20.20.80">
    <property type="entry name" value="Glycosidases"/>
    <property type="match status" value="2"/>
</dbReference>
<accession>A0A553P5Z4</accession>
<evidence type="ECO:0000256" key="12">
    <source>
        <dbReference type="SAM" id="SignalP"/>
    </source>
</evidence>
<feature type="region of interest" description="Disordered" evidence="11">
    <location>
        <begin position="176"/>
        <end position="212"/>
    </location>
</feature>
<evidence type="ECO:0000256" key="7">
    <source>
        <dbReference type="ARBA" id="ARBA00023180"/>
    </source>
</evidence>
<dbReference type="GO" id="GO:0005975">
    <property type="term" value="P:carbohydrate metabolic process"/>
    <property type="evidence" value="ECO:0007669"/>
    <property type="project" value="InterPro"/>
</dbReference>
<reference evidence="16 17" key="1">
    <citation type="journal article" date="2018" name="Nat. Ecol. Evol.">
        <title>Genomic signatures of mitonuclear coevolution across populations of Tigriopus californicus.</title>
        <authorList>
            <person name="Barreto F.S."/>
            <person name="Watson E.T."/>
            <person name="Lima T.G."/>
            <person name="Willett C.S."/>
            <person name="Edmands S."/>
            <person name="Li W."/>
            <person name="Burton R.S."/>
        </authorList>
    </citation>
    <scope>NUCLEOTIDE SEQUENCE [LARGE SCALE GENOMIC DNA]</scope>
    <source>
        <strain evidence="16 17">San Diego</strain>
    </source>
</reference>
<sequence>MMKARLGGLLSVLWAILLSLPLMNGVDRSKFRTCAQSAFCGRGRNAAQLGAFALDPETLKASDSRIQAVLWHTGSQIRFRFELQALMDGTFRVGLREAFPLVPRFEVPNVLLDETPEGVAWTLEEQSPEGFTASTASTGHRVKISHAPFRVAFFAGEKLRVTLNARDLLHFEATREKPVQAGEGQEAAPAQEPGMWEESFGGNTDSKPHGAQAVGLDFTFHGSEDVYGVPEHADKFNLPDTGSTDPIRLYNLDVFEYELDNPMALYAAVPMVMSQTAEITTGAFWLNAAETWVDVSRSGSGVLGSLSNLVTQGEKSVNVHFLSESGVLDAFIFMGPRPHDVSRQYGQLTGNTPLPPAFSLAYHQCRWNYNDQEDVRMVSDKFDEHDIPMDIMWLDIEHTDAKKYFTWDGRKFPNSLEMIQNLTAVGRKLVTIVDPHIKKDNNYWVHKELTDLGLYVKTKEGNDYEGWCWPGASYYPDFLNPAAREYFAQQYVYDKYQGTTKDVFTWNDMNEPSVFNGPEVTMPKDLIHHGNVEHRDLHNMYGHLYVMGTFDGHILRSEGQQRPFILTRSAFAGSQRYAAIWTGDNTAEWGHLAASVPMCLSLSIAGISFCGADVGGFFGNPDGELFVRWYQAASFQPFFRSHAHIDTKRREPWLYNESELKLIRNAIRTRYSYLPLWYTLFYENEMTSIPPMRPVWYDFPTDTDAFTVEDEFMVGTALLVHPVAKSGASHVNVHFPGREQYWYDILTHERIDHEGSMNIPVKMDHIPVYQRGGSIIPKKERIRRSSALMHDDPITLVVAVDKDNTANGTLYIDDGISYDYRAAKKSLYMQFVFDGQRLSGHQLHTPGYQTGSWLERVVFVGMEKEPKSAKLMSPTGKEEVLGTQYEARKNLLTVRKPGVNMAEDWEIVFQY</sequence>
<keyword evidence="7" id="KW-0325">Glycoprotein</keyword>
<dbReference type="SUPFAM" id="SSF51445">
    <property type="entry name" value="(Trans)glycosidases"/>
    <property type="match status" value="1"/>
</dbReference>
<keyword evidence="4 12" id="KW-0732">Signal</keyword>
<dbReference type="AlphaFoldDB" id="A0A553P5Z4"/>
<evidence type="ECO:0000256" key="5">
    <source>
        <dbReference type="ARBA" id="ARBA00022801"/>
    </source>
</evidence>
<dbReference type="Proteomes" id="UP000318571">
    <property type="component" value="Chromosome 3"/>
</dbReference>
<dbReference type="SUPFAM" id="SSF74650">
    <property type="entry name" value="Galactose mutarotase-like"/>
    <property type="match status" value="1"/>
</dbReference>
<dbReference type="InterPro" id="IPR017853">
    <property type="entry name" value="GH"/>
</dbReference>
<dbReference type="InterPro" id="IPR048395">
    <property type="entry name" value="Glyco_hydro_31_C"/>
</dbReference>
<dbReference type="EMBL" id="VCGU01000007">
    <property type="protein sequence ID" value="TRY73060.1"/>
    <property type="molecule type" value="Genomic_DNA"/>
</dbReference>
<keyword evidence="17" id="KW-1185">Reference proteome</keyword>
<dbReference type="GO" id="GO:0005783">
    <property type="term" value="C:endoplasmic reticulum"/>
    <property type="evidence" value="ECO:0007669"/>
    <property type="project" value="UniProtKB-SubCell"/>
</dbReference>
<dbReference type="SUPFAM" id="SSF51011">
    <property type="entry name" value="Glycosyl hydrolase domain"/>
    <property type="match status" value="1"/>
</dbReference>
<dbReference type="InterPro" id="IPR025887">
    <property type="entry name" value="Glyco_hydro_31_N_dom"/>
</dbReference>
<evidence type="ECO:0000256" key="4">
    <source>
        <dbReference type="ARBA" id="ARBA00022729"/>
    </source>
</evidence>
<comment type="subcellular location">
    <subcellularLocation>
        <location evidence="1">Endoplasmic reticulum</location>
    </subcellularLocation>
</comment>
<feature type="domain" description="Glycoside hydrolase family 31 N-terminal" evidence="14">
    <location>
        <begin position="81"/>
        <end position="294"/>
    </location>
</feature>
<evidence type="ECO:0000256" key="6">
    <source>
        <dbReference type="ARBA" id="ARBA00022824"/>
    </source>
</evidence>
<evidence type="ECO:0000256" key="9">
    <source>
        <dbReference type="ARBA" id="ARBA00042895"/>
    </source>
</evidence>
<dbReference type="FunFam" id="2.60.40.1180:FF:000023">
    <property type="entry name" value="neutral alpha-glucosidase AB isoform X2"/>
    <property type="match status" value="1"/>
</dbReference>
<evidence type="ECO:0000256" key="11">
    <source>
        <dbReference type="SAM" id="MobiDB-lite"/>
    </source>
</evidence>
<dbReference type="InterPro" id="IPR000322">
    <property type="entry name" value="Glyco_hydro_31_TIM"/>
</dbReference>
<evidence type="ECO:0000259" key="15">
    <source>
        <dbReference type="Pfam" id="PF21365"/>
    </source>
</evidence>
<gene>
    <name evidence="16" type="ORF">TCAL_00924</name>
</gene>
<keyword evidence="8 10" id="KW-0326">Glycosidase</keyword>
<evidence type="ECO:0000256" key="8">
    <source>
        <dbReference type="ARBA" id="ARBA00023295"/>
    </source>
</evidence>
<evidence type="ECO:0000256" key="1">
    <source>
        <dbReference type="ARBA" id="ARBA00004240"/>
    </source>
</evidence>
<dbReference type="GO" id="GO:0090599">
    <property type="term" value="F:alpha-glucosidase activity"/>
    <property type="evidence" value="ECO:0007669"/>
    <property type="project" value="TreeGrafter"/>
</dbReference>
<dbReference type="PANTHER" id="PTHR22762:SF54">
    <property type="entry name" value="BCDNA.GH04962"/>
    <property type="match status" value="1"/>
</dbReference>
<proteinExistence type="inferred from homology"/>
<feature type="domain" description="Glycoside hydrolase family 31 TIM barrel" evidence="13">
    <location>
        <begin position="352"/>
        <end position="680"/>
    </location>
</feature>
<feature type="compositionally biased region" description="Low complexity" evidence="11">
    <location>
        <begin position="180"/>
        <end position="194"/>
    </location>
</feature>
<dbReference type="InterPro" id="IPR013780">
    <property type="entry name" value="Glyco_hydro_b"/>
</dbReference>
<dbReference type="Gene3D" id="2.60.40.1180">
    <property type="entry name" value="Golgi alpha-mannosidase II"/>
    <property type="match status" value="2"/>
</dbReference>
<dbReference type="PANTHER" id="PTHR22762">
    <property type="entry name" value="ALPHA-GLUCOSIDASE"/>
    <property type="match status" value="1"/>
</dbReference>
<keyword evidence="6" id="KW-0256">Endoplasmic reticulum</keyword>
<dbReference type="Pfam" id="PF01055">
    <property type="entry name" value="Glyco_hydro_31_2nd"/>
    <property type="match status" value="1"/>
</dbReference>
<comment type="similarity">
    <text evidence="3 10">Belongs to the glycosyl hydrolase 31 family.</text>
</comment>
<dbReference type="OMA" id="HWALGYH"/>
<evidence type="ECO:0000313" key="16">
    <source>
        <dbReference type="EMBL" id="TRY73060.1"/>
    </source>
</evidence>
<evidence type="ECO:0000259" key="14">
    <source>
        <dbReference type="Pfam" id="PF13802"/>
    </source>
</evidence>
<comment type="pathway">
    <text evidence="2">Glycan metabolism; N-glycan metabolism.</text>
</comment>
<dbReference type="Pfam" id="PF13802">
    <property type="entry name" value="Gal_mutarotas_2"/>
    <property type="match status" value="1"/>
</dbReference>